<evidence type="ECO:0000313" key="4">
    <source>
        <dbReference type="Proteomes" id="UP000194641"/>
    </source>
</evidence>
<dbReference type="SUPFAM" id="SSF56300">
    <property type="entry name" value="Metallo-dependent phosphatases"/>
    <property type="match status" value="1"/>
</dbReference>
<dbReference type="CDD" id="cd07381">
    <property type="entry name" value="MPP_CapA"/>
    <property type="match status" value="1"/>
</dbReference>
<comment type="caution">
    <text evidence="3">The sequence shown here is derived from an EMBL/GenBank/DDBJ whole genome shotgun (WGS) entry which is preliminary data.</text>
</comment>
<evidence type="ECO:0000256" key="1">
    <source>
        <dbReference type="ARBA" id="ARBA00005662"/>
    </source>
</evidence>
<gene>
    <name evidence="3" type="ORF">HK17_10540</name>
</gene>
<dbReference type="AlphaFoldDB" id="A0A252AR01"/>
<organism evidence="3 4">
    <name type="scientific">Acetobacter indonesiensis</name>
    <dbReference type="NCBI Taxonomy" id="104101"/>
    <lineage>
        <taxon>Bacteria</taxon>
        <taxon>Pseudomonadati</taxon>
        <taxon>Pseudomonadota</taxon>
        <taxon>Alphaproteobacteria</taxon>
        <taxon>Acetobacterales</taxon>
        <taxon>Acetobacteraceae</taxon>
        <taxon>Acetobacter</taxon>
    </lineage>
</organism>
<sequence length="441" mass="48462">MLTLALTGDSILLRRLNSLTDPKLSPLFDLIRNSDVSFTNLEVLPNDFEGDPALESGGSHFGAPAWIIDELVDAGFDLFAAATNHSLDYSISGLRKVIRELDDREILYAGIAENLSQARMPTCYTHPRGTVAMLSVTSTFATGQEAAAQTDVMQGRPGPNPLHFSTTYDITQPQMNALRDIAEKLGLETIRKTIIQLGFGFEPASPDILPLGGMNFRPAETTRIRTAASKEDVEDIARWVREARLTSDIVVVSIHSHEVGYNANGDIDPEIPADFLREFAHAVIDAGADVVAGHGPHLLRGLEIYRNRPIFYSLGNFIGQNELVPRLPHDSYRRFRADGALTPAEVYRKRTNNDTKGFPAETRFWETIVPICTFSEAGLESMVIHPVELGLGGLPHQRGVPRLATGKHADSILKRFQDLSAPFGTELKLDGGNLHYEPTKG</sequence>
<dbReference type="Proteomes" id="UP000194641">
    <property type="component" value="Unassembled WGS sequence"/>
</dbReference>
<name>A0A252AR01_9PROT</name>
<evidence type="ECO:0000259" key="2">
    <source>
        <dbReference type="SMART" id="SM00854"/>
    </source>
</evidence>
<accession>A0A252AR01</accession>
<evidence type="ECO:0000313" key="3">
    <source>
        <dbReference type="EMBL" id="OUI92251.1"/>
    </source>
</evidence>
<dbReference type="EMBL" id="JOPA01000033">
    <property type="protein sequence ID" value="OUI92251.1"/>
    <property type="molecule type" value="Genomic_DNA"/>
</dbReference>
<dbReference type="PANTHER" id="PTHR33393">
    <property type="entry name" value="POLYGLUTAMINE SYNTHESIS ACCESSORY PROTEIN RV0574C-RELATED"/>
    <property type="match status" value="1"/>
</dbReference>
<proteinExistence type="inferred from homology"/>
<comment type="similarity">
    <text evidence="1">Belongs to the CapA family.</text>
</comment>
<feature type="domain" description="Capsule synthesis protein CapA" evidence="2">
    <location>
        <begin position="3"/>
        <end position="321"/>
    </location>
</feature>
<dbReference type="Pfam" id="PF09587">
    <property type="entry name" value="PGA_cap"/>
    <property type="match status" value="1"/>
</dbReference>
<reference evidence="4" key="1">
    <citation type="submission" date="2014-06" db="EMBL/GenBank/DDBJ databases">
        <authorList>
            <person name="Winans N.J."/>
            <person name="Newell P.D."/>
            <person name="Douglas A.E."/>
        </authorList>
    </citation>
    <scope>NUCLEOTIDE SEQUENCE [LARGE SCALE GENOMIC DNA]</scope>
</reference>
<dbReference type="SMART" id="SM00854">
    <property type="entry name" value="PGA_cap"/>
    <property type="match status" value="1"/>
</dbReference>
<protein>
    <submittedName>
        <fullName evidence="3">Poly-gamma-glutamate biosynthesis protein</fullName>
    </submittedName>
</protein>
<dbReference type="PANTHER" id="PTHR33393:SF13">
    <property type="entry name" value="PGA BIOSYNTHESIS PROTEIN CAPA"/>
    <property type="match status" value="1"/>
</dbReference>
<dbReference type="InterPro" id="IPR052169">
    <property type="entry name" value="CW_Biosynth-Accessory"/>
</dbReference>
<dbReference type="InterPro" id="IPR019079">
    <property type="entry name" value="Capsule_synth_CapA"/>
</dbReference>
<dbReference type="InterPro" id="IPR029052">
    <property type="entry name" value="Metallo-depent_PP-like"/>
</dbReference>